<proteinExistence type="predicted"/>
<evidence type="ECO:0000313" key="2">
    <source>
        <dbReference type="Proteomes" id="UP000675882"/>
    </source>
</evidence>
<organism evidence="1 2">
    <name type="scientific">Candidatus Nitrotoga fabula</name>
    <dbReference type="NCBI Taxonomy" id="2182327"/>
    <lineage>
        <taxon>Bacteria</taxon>
        <taxon>Pseudomonadati</taxon>
        <taxon>Pseudomonadota</taxon>
        <taxon>Betaproteobacteria</taxon>
        <taxon>Nitrosomonadales</taxon>
        <taxon>Gallionellaceae</taxon>
        <taxon>Candidatus Nitrotoga</taxon>
    </lineage>
</organism>
<comment type="caution">
    <text evidence="1">The sequence shown here is derived from an EMBL/GenBank/DDBJ whole genome shotgun (WGS) entry which is preliminary data.</text>
</comment>
<dbReference type="EMBL" id="CAJNBL010000044">
    <property type="protein sequence ID" value="CAE6740321.1"/>
    <property type="molecule type" value="Genomic_DNA"/>
</dbReference>
<sequence length="30" mass="3558">MWAKKIMNRVSIIEFISMKLLQPEFNVGFS</sequence>
<gene>
    <name evidence="1" type="ORF">NTGZN8_90064</name>
</gene>
<reference evidence="1" key="1">
    <citation type="submission" date="2021-02" db="EMBL/GenBank/DDBJ databases">
        <authorList>
            <person name="Han P."/>
        </authorList>
    </citation>
    <scope>NUCLEOTIDE SEQUENCE</scope>
    <source>
        <strain evidence="1">Candidatus Nitrotoga sp. ZN8</strain>
    </source>
</reference>
<protein>
    <submittedName>
        <fullName evidence="1">Uncharacterized protein</fullName>
    </submittedName>
</protein>
<dbReference type="AlphaFoldDB" id="A0A916FCV0"/>
<dbReference type="Proteomes" id="UP000675882">
    <property type="component" value="Unassembled WGS sequence"/>
</dbReference>
<evidence type="ECO:0000313" key="1">
    <source>
        <dbReference type="EMBL" id="CAE6740321.1"/>
    </source>
</evidence>
<keyword evidence="2" id="KW-1185">Reference proteome</keyword>
<accession>A0A916FCV0</accession>
<name>A0A916FCV0_9PROT</name>